<reference evidence="2" key="1">
    <citation type="journal article" date="2021" name="Front. Microbiol.">
        <title>Comprehensive Comparative Genomics and Phenotyping of Methylobacterium Species.</title>
        <authorList>
            <person name="Alessa O."/>
            <person name="Ogura Y."/>
            <person name="Fujitani Y."/>
            <person name="Takami H."/>
            <person name="Hayashi T."/>
            <person name="Sahin N."/>
            <person name="Tani A."/>
        </authorList>
    </citation>
    <scope>NUCLEOTIDE SEQUENCE</scope>
    <source>
        <strain evidence="2">NBRC 15689</strain>
    </source>
</reference>
<name>A0ABQ4T7I6_METOR</name>
<dbReference type="Proteomes" id="UP001055156">
    <property type="component" value="Unassembled WGS sequence"/>
</dbReference>
<protein>
    <submittedName>
        <fullName evidence="2">Uncharacterized protein</fullName>
    </submittedName>
</protein>
<comment type="caution">
    <text evidence="2">The sequence shown here is derived from an EMBL/GenBank/DDBJ whole genome shotgun (WGS) entry which is preliminary data.</text>
</comment>
<dbReference type="EMBL" id="BPQV01000004">
    <property type="protein sequence ID" value="GJE26996.1"/>
    <property type="molecule type" value="Genomic_DNA"/>
</dbReference>
<accession>A0ABQ4T7I6</accession>
<organism evidence="2 3">
    <name type="scientific">Methylobacterium organophilum</name>
    <dbReference type="NCBI Taxonomy" id="410"/>
    <lineage>
        <taxon>Bacteria</taxon>
        <taxon>Pseudomonadati</taxon>
        <taxon>Pseudomonadota</taxon>
        <taxon>Alphaproteobacteria</taxon>
        <taxon>Hyphomicrobiales</taxon>
        <taxon>Methylobacteriaceae</taxon>
        <taxon>Methylobacterium</taxon>
    </lineage>
</organism>
<reference evidence="2" key="2">
    <citation type="submission" date="2021-08" db="EMBL/GenBank/DDBJ databases">
        <authorList>
            <person name="Tani A."/>
            <person name="Ola A."/>
            <person name="Ogura Y."/>
            <person name="Katsura K."/>
            <person name="Hayashi T."/>
        </authorList>
    </citation>
    <scope>NUCLEOTIDE SEQUENCE</scope>
    <source>
        <strain evidence="2">NBRC 15689</strain>
    </source>
</reference>
<proteinExistence type="predicted"/>
<dbReference type="RefSeq" id="WP_238310852.1">
    <property type="nucleotide sequence ID" value="NZ_BPQV01000004.1"/>
</dbReference>
<gene>
    <name evidence="2" type="ORF">LKMONMHP_1852</name>
</gene>
<evidence type="ECO:0000313" key="3">
    <source>
        <dbReference type="Proteomes" id="UP001055156"/>
    </source>
</evidence>
<keyword evidence="1" id="KW-0812">Transmembrane</keyword>
<evidence type="ECO:0000256" key="1">
    <source>
        <dbReference type="SAM" id="Phobius"/>
    </source>
</evidence>
<sequence length="97" mass="10642">MRAADAFGQFGPFLGPILGFMAPLPPRWERAERHEPQAPNFWLIGLIAWFLLVVTLVPLSLALAEGQALAAFGAQCRASGGRVTHVPEDGRPYRCDR</sequence>
<feature type="transmembrane region" description="Helical" evidence="1">
    <location>
        <begin position="41"/>
        <end position="64"/>
    </location>
</feature>
<keyword evidence="1" id="KW-1133">Transmembrane helix</keyword>
<keyword evidence="3" id="KW-1185">Reference proteome</keyword>
<keyword evidence="1" id="KW-0472">Membrane</keyword>
<evidence type="ECO:0000313" key="2">
    <source>
        <dbReference type="EMBL" id="GJE26996.1"/>
    </source>
</evidence>